<protein>
    <submittedName>
        <fullName evidence="4">Uncharacterized protein</fullName>
    </submittedName>
</protein>
<comment type="caution">
    <text evidence="4">The sequence shown here is derived from an EMBL/GenBank/DDBJ whole genome shotgun (WGS) entry which is preliminary data.</text>
</comment>
<evidence type="ECO:0000313" key="5">
    <source>
        <dbReference type="Proteomes" id="UP001172159"/>
    </source>
</evidence>
<name>A0AA40EGF5_9PEZI</name>
<gene>
    <name evidence="4" type="ORF">B0T21DRAFT_410956</name>
</gene>
<dbReference type="GO" id="GO:0005737">
    <property type="term" value="C:cytoplasm"/>
    <property type="evidence" value="ECO:0007669"/>
    <property type="project" value="TreeGrafter"/>
</dbReference>
<dbReference type="EMBL" id="JAUKTV010000005">
    <property type="protein sequence ID" value="KAK0737512.1"/>
    <property type="molecule type" value="Genomic_DNA"/>
</dbReference>
<evidence type="ECO:0000256" key="2">
    <source>
        <dbReference type="ARBA" id="ARBA00022737"/>
    </source>
</evidence>
<accession>A0AA40EGF5</accession>
<sequence>MADEPVLPTLPKTPFNGLGSKRAWAQANAPPPPSVSTSSDPAVFSSDDDPALEAYESARRHKRRYVGTWYDQHLALSSDSVMGDDGSSTIVGSSPVVYRPQRRAKGAVRQQKRQFRKLDSGVYMGGQDSTDTEGDVPSPYTPKYFVSPAQLRVSPRSLPQVSEAESAARDKIKNCVEYGNQEVDLSGLGLNSISAETIAPIADIAPIPLVVKGVSFEQADPDIKVYLYNNHLKDFPLSLVNIEPLTFLTLRNNDLTEIPTCIGKLKNLKTLNLAQNKLKYLPAEIRRLMGDGGKLVMLHTASNPWWTAEKLSFQAVIEQSDPNPLIRTPVEFLDSNGQIYSRFRLPLSDADLAESTSSLELEVEHPSELEMPKEVSYAEGDHVRLLNPTGARSLFEYALKALTKLPEPELEEVDYWLGVDEGYPKGLRETLNLAADAHRSGGLTCSVCGRGMVVPLTRWVEFHKTAGTIRVDRESLVPFLKVGCSWKCVPARQVVPECEEKLPESDD</sequence>
<evidence type="ECO:0000313" key="4">
    <source>
        <dbReference type="EMBL" id="KAK0737512.1"/>
    </source>
</evidence>
<dbReference type="PROSITE" id="PS51450">
    <property type="entry name" value="LRR"/>
    <property type="match status" value="1"/>
</dbReference>
<dbReference type="InterPro" id="IPR025875">
    <property type="entry name" value="Leu-rich_rpt_4"/>
</dbReference>
<dbReference type="Gene3D" id="3.80.10.10">
    <property type="entry name" value="Ribonuclease Inhibitor"/>
    <property type="match status" value="1"/>
</dbReference>
<dbReference type="Pfam" id="PF12799">
    <property type="entry name" value="LRR_4"/>
    <property type="match status" value="1"/>
</dbReference>
<dbReference type="InterPro" id="IPR001611">
    <property type="entry name" value="Leu-rich_rpt"/>
</dbReference>
<feature type="region of interest" description="Disordered" evidence="3">
    <location>
        <begin position="1"/>
        <end position="51"/>
    </location>
</feature>
<evidence type="ECO:0000256" key="1">
    <source>
        <dbReference type="ARBA" id="ARBA00022614"/>
    </source>
</evidence>
<keyword evidence="1" id="KW-0433">Leucine-rich repeat</keyword>
<dbReference type="SUPFAM" id="SSF52075">
    <property type="entry name" value="Outer arm dynein light chain 1"/>
    <property type="match status" value="1"/>
</dbReference>
<proteinExistence type="predicted"/>
<dbReference type="InterPro" id="IPR032675">
    <property type="entry name" value="LRR_dom_sf"/>
</dbReference>
<keyword evidence="5" id="KW-1185">Reference proteome</keyword>
<reference evidence="4" key="1">
    <citation type="submission" date="2023-06" db="EMBL/GenBank/DDBJ databases">
        <title>Genome-scale phylogeny and comparative genomics of the fungal order Sordariales.</title>
        <authorList>
            <consortium name="Lawrence Berkeley National Laboratory"/>
            <person name="Hensen N."/>
            <person name="Bonometti L."/>
            <person name="Westerberg I."/>
            <person name="Brannstrom I.O."/>
            <person name="Guillou S."/>
            <person name="Cros-Aarteil S."/>
            <person name="Calhoun S."/>
            <person name="Haridas S."/>
            <person name="Kuo A."/>
            <person name="Mondo S."/>
            <person name="Pangilinan J."/>
            <person name="Riley R."/>
            <person name="Labutti K."/>
            <person name="Andreopoulos B."/>
            <person name="Lipzen A."/>
            <person name="Chen C."/>
            <person name="Yanf M."/>
            <person name="Daum C."/>
            <person name="Ng V."/>
            <person name="Clum A."/>
            <person name="Steindorff A."/>
            <person name="Ohm R."/>
            <person name="Martin F."/>
            <person name="Silar P."/>
            <person name="Natvig D."/>
            <person name="Lalanne C."/>
            <person name="Gautier V."/>
            <person name="Ament-Velasquez S.L."/>
            <person name="Kruys A."/>
            <person name="Hutchinson M.I."/>
            <person name="Powell A.J."/>
            <person name="Barry K."/>
            <person name="Miller A.N."/>
            <person name="Grigoriev I.V."/>
            <person name="Debuchy R."/>
            <person name="Gladieux P."/>
            <person name="Thoren M.H."/>
            <person name="Johannesson H."/>
        </authorList>
    </citation>
    <scope>NUCLEOTIDE SEQUENCE</scope>
    <source>
        <strain evidence="4">CBS 540.89</strain>
    </source>
</reference>
<dbReference type="InterPro" id="IPR050216">
    <property type="entry name" value="LRR_domain-containing"/>
</dbReference>
<evidence type="ECO:0000256" key="3">
    <source>
        <dbReference type="SAM" id="MobiDB-lite"/>
    </source>
</evidence>
<dbReference type="Proteomes" id="UP001172159">
    <property type="component" value="Unassembled WGS sequence"/>
</dbReference>
<dbReference type="PANTHER" id="PTHR48051:SF1">
    <property type="entry name" value="RAS SUPPRESSOR PROTEIN 1"/>
    <property type="match status" value="1"/>
</dbReference>
<keyword evidence="2" id="KW-0677">Repeat</keyword>
<organism evidence="4 5">
    <name type="scientific">Apiosordaria backusii</name>
    <dbReference type="NCBI Taxonomy" id="314023"/>
    <lineage>
        <taxon>Eukaryota</taxon>
        <taxon>Fungi</taxon>
        <taxon>Dikarya</taxon>
        <taxon>Ascomycota</taxon>
        <taxon>Pezizomycotina</taxon>
        <taxon>Sordariomycetes</taxon>
        <taxon>Sordariomycetidae</taxon>
        <taxon>Sordariales</taxon>
        <taxon>Lasiosphaeriaceae</taxon>
        <taxon>Apiosordaria</taxon>
    </lineage>
</organism>
<dbReference type="PANTHER" id="PTHR48051">
    <property type="match status" value="1"/>
</dbReference>
<dbReference type="AlphaFoldDB" id="A0AA40EGF5"/>